<protein>
    <submittedName>
        <fullName evidence="1">Uncharacterized protein</fullName>
    </submittedName>
</protein>
<sequence>MTTEEILRVKSEAILPLQHCKSTVDLECLIPSNAPESFSSHPKHHFNSTQGVTVVLFAEQRPCSFM</sequence>
<reference evidence="1" key="2">
    <citation type="journal article" date="2015" name="Data Brief">
        <title>Shoot transcriptome of the giant reed, Arundo donax.</title>
        <authorList>
            <person name="Barrero R.A."/>
            <person name="Guerrero F.D."/>
            <person name="Moolhuijzen P."/>
            <person name="Goolsby J.A."/>
            <person name="Tidwell J."/>
            <person name="Bellgard S.E."/>
            <person name="Bellgard M.I."/>
        </authorList>
    </citation>
    <scope>NUCLEOTIDE SEQUENCE</scope>
    <source>
        <tissue evidence="1">Shoot tissue taken approximately 20 cm above the soil surface</tissue>
    </source>
</reference>
<name>A0A0A9G4A1_ARUDO</name>
<dbReference type="EMBL" id="GBRH01179602">
    <property type="protein sequence ID" value="JAE18294.1"/>
    <property type="molecule type" value="Transcribed_RNA"/>
</dbReference>
<organism evidence="1">
    <name type="scientific">Arundo donax</name>
    <name type="common">Giant reed</name>
    <name type="synonym">Donax arundinaceus</name>
    <dbReference type="NCBI Taxonomy" id="35708"/>
    <lineage>
        <taxon>Eukaryota</taxon>
        <taxon>Viridiplantae</taxon>
        <taxon>Streptophyta</taxon>
        <taxon>Embryophyta</taxon>
        <taxon>Tracheophyta</taxon>
        <taxon>Spermatophyta</taxon>
        <taxon>Magnoliopsida</taxon>
        <taxon>Liliopsida</taxon>
        <taxon>Poales</taxon>
        <taxon>Poaceae</taxon>
        <taxon>PACMAD clade</taxon>
        <taxon>Arundinoideae</taxon>
        <taxon>Arundineae</taxon>
        <taxon>Arundo</taxon>
    </lineage>
</organism>
<proteinExistence type="predicted"/>
<reference evidence="1" key="1">
    <citation type="submission" date="2014-09" db="EMBL/GenBank/DDBJ databases">
        <authorList>
            <person name="Magalhaes I.L.F."/>
            <person name="Oliveira U."/>
            <person name="Santos F.R."/>
            <person name="Vidigal T.H.D.A."/>
            <person name="Brescovit A.D."/>
            <person name="Santos A.J."/>
        </authorList>
    </citation>
    <scope>NUCLEOTIDE SEQUENCE</scope>
    <source>
        <tissue evidence="1">Shoot tissue taken approximately 20 cm above the soil surface</tissue>
    </source>
</reference>
<dbReference type="AlphaFoldDB" id="A0A0A9G4A1"/>
<accession>A0A0A9G4A1</accession>
<evidence type="ECO:0000313" key="1">
    <source>
        <dbReference type="EMBL" id="JAE18294.1"/>
    </source>
</evidence>